<dbReference type="EMBL" id="CP036339">
    <property type="protein sequence ID" value="QDT74565.1"/>
    <property type="molecule type" value="Genomic_DNA"/>
</dbReference>
<gene>
    <name evidence="1" type="ORF">I41_37620</name>
</gene>
<name>A0A517U1Q5_9BACT</name>
<dbReference type="KEGG" id="llh:I41_37620"/>
<proteinExistence type="predicted"/>
<reference evidence="1 2" key="1">
    <citation type="submission" date="2019-02" db="EMBL/GenBank/DDBJ databases">
        <title>Deep-cultivation of Planctomycetes and their phenomic and genomic characterization uncovers novel biology.</title>
        <authorList>
            <person name="Wiegand S."/>
            <person name="Jogler M."/>
            <person name="Boedeker C."/>
            <person name="Pinto D."/>
            <person name="Vollmers J."/>
            <person name="Rivas-Marin E."/>
            <person name="Kohn T."/>
            <person name="Peeters S.H."/>
            <person name="Heuer A."/>
            <person name="Rast P."/>
            <person name="Oberbeckmann S."/>
            <person name="Bunk B."/>
            <person name="Jeske O."/>
            <person name="Meyerdierks A."/>
            <person name="Storesund J.E."/>
            <person name="Kallscheuer N."/>
            <person name="Luecker S."/>
            <person name="Lage O.M."/>
            <person name="Pohl T."/>
            <person name="Merkel B.J."/>
            <person name="Hornburger P."/>
            <person name="Mueller R.-W."/>
            <person name="Bruemmer F."/>
            <person name="Labrenz M."/>
            <person name="Spormann A.M."/>
            <person name="Op den Camp H."/>
            <person name="Overmann J."/>
            <person name="Amann R."/>
            <person name="Jetten M.S.M."/>
            <person name="Mascher T."/>
            <person name="Medema M.H."/>
            <person name="Devos D.P."/>
            <person name="Kaster A.-K."/>
            <person name="Ovreas L."/>
            <person name="Rohde M."/>
            <person name="Galperin M.Y."/>
            <person name="Jogler C."/>
        </authorList>
    </citation>
    <scope>NUCLEOTIDE SEQUENCE [LARGE SCALE GENOMIC DNA]</scope>
    <source>
        <strain evidence="1 2">I41</strain>
    </source>
</reference>
<evidence type="ECO:0000313" key="1">
    <source>
        <dbReference type="EMBL" id="QDT74565.1"/>
    </source>
</evidence>
<organism evidence="1 2">
    <name type="scientific">Lacipirellula limnantheis</name>
    <dbReference type="NCBI Taxonomy" id="2528024"/>
    <lineage>
        <taxon>Bacteria</taxon>
        <taxon>Pseudomonadati</taxon>
        <taxon>Planctomycetota</taxon>
        <taxon>Planctomycetia</taxon>
        <taxon>Pirellulales</taxon>
        <taxon>Lacipirellulaceae</taxon>
        <taxon>Lacipirellula</taxon>
    </lineage>
</organism>
<keyword evidence="2" id="KW-1185">Reference proteome</keyword>
<dbReference type="Proteomes" id="UP000317909">
    <property type="component" value="Chromosome"/>
</dbReference>
<protein>
    <submittedName>
        <fullName evidence="1">Uncharacterized protein</fullName>
    </submittedName>
</protein>
<sequence>MQPVLAVSSVLVDALKANEAANVLDVCTTSEATWAVAVHDYYWGSYPIYHMKKESEDPTWKAIVLCEDILVPGTSGPGSPHSTELKADSKGRLLVFGAVPFSMYIEGFDLRDGTPAFRFSTSYLVEHP</sequence>
<accession>A0A517U1Q5</accession>
<dbReference type="AlphaFoldDB" id="A0A517U1Q5"/>
<evidence type="ECO:0000313" key="2">
    <source>
        <dbReference type="Proteomes" id="UP000317909"/>
    </source>
</evidence>